<dbReference type="RefSeq" id="WP_184656135.1">
    <property type="nucleotide sequence ID" value="NZ_JACHBU010000019.1"/>
</dbReference>
<sequence length="42" mass="4490">MTVQIVRDWVARFNDPGPDGLINGEAPGKPSPLGDEQRTALA</sequence>
<accession>A0A7X0JNZ9</accession>
<reference evidence="2 3" key="1">
    <citation type="submission" date="2020-08" db="EMBL/GenBank/DDBJ databases">
        <title>The Agave Microbiome: Exploring the role of microbial communities in plant adaptations to desert environments.</title>
        <authorList>
            <person name="Partida-Martinez L.P."/>
        </authorList>
    </citation>
    <scope>NUCLEOTIDE SEQUENCE [LARGE SCALE GENOMIC DNA]</scope>
    <source>
        <strain evidence="2 3">AS3.12</strain>
    </source>
</reference>
<evidence type="ECO:0000313" key="2">
    <source>
        <dbReference type="EMBL" id="MBB6511139.1"/>
    </source>
</evidence>
<dbReference type="AlphaFoldDB" id="A0A7X0JNZ9"/>
<dbReference type="EMBL" id="JACHBU010000019">
    <property type="protein sequence ID" value="MBB6511139.1"/>
    <property type="molecule type" value="Genomic_DNA"/>
</dbReference>
<gene>
    <name evidence="2" type="ORF">F4695_004537</name>
</gene>
<dbReference type="Proteomes" id="UP000585437">
    <property type="component" value="Unassembled WGS sequence"/>
</dbReference>
<organism evidence="2 3">
    <name type="scientific">Rhizobium soli</name>
    <dbReference type="NCBI Taxonomy" id="424798"/>
    <lineage>
        <taxon>Bacteria</taxon>
        <taxon>Pseudomonadati</taxon>
        <taxon>Pseudomonadota</taxon>
        <taxon>Alphaproteobacteria</taxon>
        <taxon>Hyphomicrobiales</taxon>
        <taxon>Rhizobiaceae</taxon>
        <taxon>Rhizobium/Agrobacterium group</taxon>
        <taxon>Rhizobium</taxon>
    </lineage>
</organism>
<proteinExistence type="predicted"/>
<evidence type="ECO:0000256" key="1">
    <source>
        <dbReference type="SAM" id="MobiDB-lite"/>
    </source>
</evidence>
<keyword evidence="3" id="KW-1185">Reference proteome</keyword>
<evidence type="ECO:0000313" key="3">
    <source>
        <dbReference type="Proteomes" id="UP000585437"/>
    </source>
</evidence>
<name>A0A7X0JNZ9_9HYPH</name>
<comment type="caution">
    <text evidence="2">The sequence shown here is derived from an EMBL/GenBank/DDBJ whole genome shotgun (WGS) entry which is preliminary data.</text>
</comment>
<feature type="region of interest" description="Disordered" evidence="1">
    <location>
        <begin position="14"/>
        <end position="42"/>
    </location>
</feature>
<protein>
    <submittedName>
        <fullName evidence="2">Transposase</fullName>
    </submittedName>
</protein>